<gene>
    <name evidence="1" type="ORF">HAZT_HAZT001468</name>
</gene>
<name>A0A6A0GW31_HYAAZ</name>
<reference evidence="1" key="3">
    <citation type="submission" date="2019-06" db="EMBL/GenBank/DDBJ databases">
        <authorList>
            <person name="Poynton C."/>
            <person name="Hasenbein S."/>
            <person name="Benoit J.B."/>
            <person name="Sepulveda M.S."/>
            <person name="Poelchau M.F."/>
            <person name="Murali S.C."/>
            <person name="Chen S."/>
            <person name="Glastad K.M."/>
            <person name="Werren J.H."/>
            <person name="Vineis J.H."/>
            <person name="Bowen J.L."/>
            <person name="Friedrich M."/>
            <person name="Jones J."/>
            <person name="Robertson H.M."/>
            <person name="Feyereisen R."/>
            <person name="Mechler-Hickson A."/>
            <person name="Mathers N."/>
            <person name="Lee C.E."/>
            <person name="Colbourne J.K."/>
            <person name="Biales A."/>
            <person name="Johnston J.S."/>
            <person name="Wellborn G.A."/>
            <person name="Rosendale A.J."/>
            <person name="Cridge A.G."/>
            <person name="Munoz-Torres M.C."/>
            <person name="Bain P.A."/>
            <person name="Manny A.R."/>
            <person name="Major K.M."/>
            <person name="Lambert F.N."/>
            <person name="Vulpe C.D."/>
            <person name="Tuck P."/>
            <person name="Blalock B.J."/>
            <person name="Lin Y.-Y."/>
            <person name="Smith M.E."/>
            <person name="Ochoa-Acuna H."/>
            <person name="Chen M.-J.M."/>
            <person name="Childers C.P."/>
            <person name="Qu J."/>
            <person name="Dugan S."/>
            <person name="Lee S.L."/>
            <person name="Chao H."/>
            <person name="Dinh H."/>
            <person name="Han Y."/>
            <person name="Doddapaneni H."/>
            <person name="Worley K.C."/>
            <person name="Muzny D.M."/>
            <person name="Gibbs R.A."/>
            <person name="Richards S."/>
        </authorList>
    </citation>
    <scope>NUCLEOTIDE SEQUENCE</scope>
    <source>
        <strain evidence="1">HAZT.00-mixed</strain>
        <tissue evidence="1">Whole organism</tissue>
    </source>
</reference>
<dbReference type="AlphaFoldDB" id="A0A6A0GW31"/>
<proteinExistence type="predicted"/>
<protein>
    <submittedName>
        <fullName evidence="1">Uncharacterized protein</fullName>
    </submittedName>
</protein>
<accession>A0A6A0GW31</accession>
<evidence type="ECO:0000313" key="1">
    <source>
        <dbReference type="EMBL" id="KAA0190733.1"/>
    </source>
</evidence>
<reference evidence="1" key="2">
    <citation type="journal article" date="2018" name="Environ. Sci. Technol.">
        <title>The Toxicogenome of Hyalella azteca: A Model for Sediment Ecotoxicology and Evolutionary Toxicology.</title>
        <authorList>
            <person name="Poynton H.C."/>
            <person name="Hasenbein S."/>
            <person name="Benoit J.B."/>
            <person name="Sepulveda M.S."/>
            <person name="Poelchau M.F."/>
            <person name="Hughes D.S.T."/>
            <person name="Murali S.C."/>
            <person name="Chen S."/>
            <person name="Glastad K.M."/>
            <person name="Goodisman M.A.D."/>
            <person name="Werren J.H."/>
            <person name="Vineis J.H."/>
            <person name="Bowen J.L."/>
            <person name="Friedrich M."/>
            <person name="Jones J."/>
            <person name="Robertson H.M."/>
            <person name="Feyereisen R."/>
            <person name="Mechler-Hickson A."/>
            <person name="Mathers N."/>
            <person name="Lee C.E."/>
            <person name="Colbourne J.K."/>
            <person name="Biales A."/>
            <person name="Johnston J.S."/>
            <person name="Wellborn G.A."/>
            <person name="Rosendale A.J."/>
            <person name="Cridge A.G."/>
            <person name="Munoz-Torres M.C."/>
            <person name="Bain P.A."/>
            <person name="Manny A.R."/>
            <person name="Major K.M."/>
            <person name="Lambert F.N."/>
            <person name="Vulpe C.D."/>
            <person name="Tuck P."/>
            <person name="Blalock B.J."/>
            <person name="Lin Y.Y."/>
            <person name="Smith M.E."/>
            <person name="Ochoa-Acuna H."/>
            <person name="Chen M.M."/>
            <person name="Childers C.P."/>
            <person name="Qu J."/>
            <person name="Dugan S."/>
            <person name="Lee S.L."/>
            <person name="Chao H."/>
            <person name="Dinh H."/>
            <person name="Han Y."/>
            <person name="Doddapaneni H."/>
            <person name="Worley K.C."/>
            <person name="Muzny D.M."/>
            <person name="Gibbs R.A."/>
            <person name="Richards S."/>
        </authorList>
    </citation>
    <scope>NUCLEOTIDE SEQUENCE</scope>
    <source>
        <strain evidence="1">HAZT.00-mixed</strain>
        <tissue evidence="1">Whole organism</tissue>
    </source>
</reference>
<comment type="caution">
    <text evidence="1">The sequence shown here is derived from an EMBL/GenBank/DDBJ whole genome shotgun (WGS) entry which is preliminary data.</text>
</comment>
<dbReference type="EMBL" id="JQDR03012792">
    <property type="protein sequence ID" value="KAA0190733.1"/>
    <property type="molecule type" value="Genomic_DNA"/>
</dbReference>
<reference evidence="1" key="1">
    <citation type="submission" date="2014-08" db="EMBL/GenBank/DDBJ databases">
        <authorList>
            <person name="Murali S."/>
            <person name="Richards S."/>
            <person name="Bandaranaike D."/>
            <person name="Bellair M."/>
            <person name="Blankenburg K."/>
            <person name="Chao H."/>
            <person name="Dinh H."/>
            <person name="Doddapaneni H."/>
            <person name="Dugan-Rocha S."/>
            <person name="Elkadiri S."/>
            <person name="Gnanaolivu R."/>
            <person name="Hughes D."/>
            <person name="Lee S."/>
            <person name="Li M."/>
            <person name="Ming W."/>
            <person name="Munidasa M."/>
            <person name="Muniz J."/>
            <person name="Nguyen L."/>
            <person name="Osuji N."/>
            <person name="Pu L.-L."/>
            <person name="Puazo M."/>
            <person name="Skinner E."/>
            <person name="Qu C."/>
            <person name="Quiroz J."/>
            <person name="Raj R."/>
            <person name="Weissenberger G."/>
            <person name="Xin Y."/>
            <person name="Zou X."/>
            <person name="Han Y."/>
            <person name="Worley K."/>
            <person name="Muzny D."/>
            <person name="Gibbs R."/>
        </authorList>
    </citation>
    <scope>NUCLEOTIDE SEQUENCE</scope>
    <source>
        <strain evidence="1">HAZT.00-mixed</strain>
        <tissue evidence="1">Whole organism</tissue>
    </source>
</reference>
<organism evidence="1">
    <name type="scientific">Hyalella azteca</name>
    <name type="common">Amphipod</name>
    <dbReference type="NCBI Taxonomy" id="294128"/>
    <lineage>
        <taxon>Eukaryota</taxon>
        <taxon>Metazoa</taxon>
        <taxon>Ecdysozoa</taxon>
        <taxon>Arthropoda</taxon>
        <taxon>Crustacea</taxon>
        <taxon>Multicrustacea</taxon>
        <taxon>Malacostraca</taxon>
        <taxon>Eumalacostraca</taxon>
        <taxon>Peracarida</taxon>
        <taxon>Amphipoda</taxon>
        <taxon>Senticaudata</taxon>
        <taxon>Talitrida</taxon>
        <taxon>Talitroidea</taxon>
        <taxon>Hyalellidae</taxon>
        <taxon>Hyalella</taxon>
    </lineage>
</organism>
<sequence length="149" mass="17501">MEIQTKIDKGPFNSFSFVLLLFKYKHVVVEELLQLLIGEIDTQLFETVELNREKKSPHEFVAAIKIKVNFIGERYTNIVFYLLNEFNTSLQIKTKVNKDPVNALSLIFFLLQYKHVMVEELLEFFICEIDTQLFEAIELHDNNENGPNE</sequence>
<dbReference type="Proteomes" id="UP000711488">
    <property type="component" value="Unassembled WGS sequence"/>
</dbReference>